<protein>
    <submittedName>
        <fullName evidence="3">Uncharacterized protein</fullName>
    </submittedName>
</protein>
<evidence type="ECO:0000256" key="1">
    <source>
        <dbReference type="SAM" id="SignalP"/>
    </source>
</evidence>
<feature type="signal peptide" evidence="1">
    <location>
        <begin position="1"/>
        <end position="16"/>
    </location>
</feature>
<accession>A0AAF3FRM6</accession>
<organism evidence="2 3">
    <name type="scientific">Mesorhabditis belari</name>
    <dbReference type="NCBI Taxonomy" id="2138241"/>
    <lineage>
        <taxon>Eukaryota</taxon>
        <taxon>Metazoa</taxon>
        <taxon>Ecdysozoa</taxon>
        <taxon>Nematoda</taxon>
        <taxon>Chromadorea</taxon>
        <taxon>Rhabditida</taxon>
        <taxon>Rhabditina</taxon>
        <taxon>Rhabditomorpha</taxon>
        <taxon>Rhabditoidea</taxon>
        <taxon>Rhabditidae</taxon>
        <taxon>Mesorhabditinae</taxon>
        <taxon>Mesorhabditis</taxon>
    </lineage>
</organism>
<dbReference type="WBParaSite" id="MBELARI_LOCUS9900">
    <property type="protein sequence ID" value="MBELARI_LOCUS9900"/>
    <property type="gene ID" value="MBELARI_LOCUS9900"/>
</dbReference>
<keyword evidence="1" id="KW-0732">Signal</keyword>
<evidence type="ECO:0000313" key="2">
    <source>
        <dbReference type="Proteomes" id="UP000887575"/>
    </source>
</evidence>
<dbReference type="AlphaFoldDB" id="A0AAF3FRM6"/>
<reference evidence="3" key="1">
    <citation type="submission" date="2024-02" db="UniProtKB">
        <authorList>
            <consortium name="WormBaseParasite"/>
        </authorList>
    </citation>
    <scope>IDENTIFICATION</scope>
</reference>
<name>A0AAF3FRM6_9BILA</name>
<evidence type="ECO:0000313" key="3">
    <source>
        <dbReference type="WBParaSite" id="MBELARI_LOCUS9900"/>
    </source>
</evidence>
<keyword evidence="2" id="KW-1185">Reference proteome</keyword>
<proteinExistence type="predicted"/>
<feature type="chain" id="PRO_5042283947" evidence="1">
    <location>
        <begin position="17"/>
        <end position="168"/>
    </location>
</feature>
<sequence>MIQFVLLSAVIAVISAKGITVLSTRSIPTIATTTTTTTFSSTTFNNESVTSELTTTEKAPNLVAFPIFDPSLTENEALTTKKPTTPRRHKNYRKNSAPFGQFLQNDERQELGRLIKEARVAGLPRKDVQQQIYSYMQKHLSPSLMLGLNQLIEEGRKTNRGLLPPLTS</sequence>
<dbReference type="Proteomes" id="UP000887575">
    <property type="component" value="Unassembled WGS sequence"/>
</dbReference>